<dbReference type="AlphaFoldDB" id="A0A0P0VYK5"/>
<gene>
    <name evidence="1" type="ordered locus">Os03g0407050</name>
    <name evidence="1" type="ORF">OSNPB_030407050</name>
</gene>
<dbReference type="EMBL" id="AP014959">
    <property type="protein sequence ID" value="BAS84640.1"/>
    <property type="molecule type" value="Genomic_DNA"/>
</dbReference>
<evidence type="ECO:0000313" key="1">
    <source>
        <dbReference type="EMBL" id="BAS84640.1"/>
    </source>
</evidence>
<accession>A0A0P0VYK5</accession>
<dbReference type="Proteomes" id="UP000059680">
    <property type="component" value="Chromosome 3"/>
</dbReference>
<sequence>MTMAHRSFILLQVLMKHMQQQQSVRRLQQPTALSNISNLSGGFVSPNPAERFSLVAAVSPNPSVSPLSDVADCSFWVLKFSKEVVPVLFFPRSFEVG</sequence>
<reference evidence="2" key="1">
    <citation type="journal article" date="2005" name="Nature">
        <title>The map-based sequence of the rice genome.</title>
        <authorList>
            <consortium name="International rice genome sequencing project (IRGSP)"/>
            <person name="Matsumoto T."/>
            <person name="Wu J."/>
            <person name="Kanamori H."/>
            <person name="Katayose Y."/>
            <person name="Fujisawa M."/>
            <person name="Namiki N."/>
            <person name="Mizuno H."/>
            <person name="Yamamoto K."/>
            <person name="Antonio B.A."/>
            <person name="Baba T."/>
            <person name="Sakata K."/>
            <person name="Nagamura Y."/>
            <person name="Aoki H."/>
            <person name="Arikawa K."/>
            <person name="Arita K."/>
            <person name="Bito T."/>
            <person name="Chiden Y."/>
            <person name="Fujitsuka N."/>
            <person name="Fukunaka R."/>
            <person name="Hamada M."/>
            <person name="Harada C."/>
            <person name="Hayashi A."/>
            <person name="Hijishita S."/>
            <person name="Honda M."/>
            <person name="Hosokawa S."/>
            <person name="Ichikawa Y."/>
            <person name="Idonuma A."/>
            <person name="Iijima M."/>
            <person name="Ikeda M."/>
            <person name="Ikeno M."/>
            <person name="Ito K."/>
            <person name="Ito S."/>
            <person name="Ito T."/>
            <person name="Ito Y."/>
            <person name="Ito Y."/>
            <person name="Iwabuchi A."/>
            <person name="Kamiya K."/>
            <person name="Karasawa W."/>
            <person name="Kurita K."/>
            <person name="Katagiri S."/>
            <person name="Kikuta A."/>
            <person name="Kobayashi H."/>
            <person name="Kobayashi N."/>
            <person name="Machita K."/>
            <person name="Maehara T."/>
            <person name="Masukawa M."/>
            <person name="Mizubayashi T."/>
            <person name="Mukai Y."/>
            <person name="Nagasaki H."/>
            <person name="Nagata Y."/>
            <person name="Naito S."/>
            <person name="Nakashima M."/>
            <person name="Nakama Y."/>
            <person name="Nakamichi Y."/>
            <person name="Nakamura M."/>
            <person name="Meguro A."/>
            <person name="Negishi M."/>
            <person name="Ohta I."/>
            <person name="Ohta T."/>
            <person name="Okamoto M."/>
            <person name="Ono N."/>
            <person name="Saji S."/>
            <person name="Sakaguchi M."/>
            <person name="Sakai K."/>
            <person name="Shibata M."/>
            <person name="Shimokawa T."/>
            <person name="Song J."/>
            <person name="Takazaki Y."/>
            <person name="Terasawa K."/>
            <person name="Tsugane M."/>
            <person name="Tsuji K."/>
            <person name="Ueda S."/>
            <person name="Waki K."/>
            <person name="Yamagata H."/>
            <person name="Yamamoto M."/>
            <person name="Yamamoto S."/>
            <person name="Yamane H."/>
            <person name="Yoshiki S."/>
            <person name="Yoshihara R."/>
            <person name="Yukawa K."/>
            <person name="Zhong H."/>
            <person name="Yano M."/>
            <person name="Yuan Q."/>
            <person name="Ouyang S."/>
            <person name="Liu J."/>
            <person name="Jones K.M."/>
            <person name="Gansberger K."/>
            <person name="Moffat K."/>
            <person name="Hill J."/>
            <person name="Bera J."/>
            <person name="Fadrosh D."/>
            <person name="Jin S."/>
            <person name="Johri S."/>
            <person name="Kim M."/>
            <person name="Overton L."/>
            <person name="Reardon M."/>
            <person name="Tsitrin T."/>
            <person name="Vuong H."/>
            <person name="Weaver B."/>
            <person name="Ciecko A."/>
            <person name="Tallon L."/>
            <person name="Jackson J."/>
            <person name="Pai G."/>
            <person name="Aken S.V."/>
            <person name="Utterback T."/>
            <person name="Reidmuller S."/>
            <person name="Feldblyum T."/>
            <person name="Hsiao J."/>
            <person name="Zismann V."/>
            <person name="Iobst S."/>
            <person name="de Vazeille A.R."/>
            <person name="Buell C.R."/>
            <person name="Ying K."/>
            <person name="Li Y."/>
            <person name="Lu T."/>
            <person name="Huang Y."/>
            <person name="Zhao Q."/>
            <person name="Feng Q."/>
            <person name="Zhang L."/>
            <person name="Zhu J."/>
            <person name="Weng Q."/>
            <person name="Mu J."/>
            <person name="Lu Y."/>
            <person name="Fan D."/>
            <person name="Liu Y."/>
            <person name="Guan J."/>
            <person name="Zhang Y."/>
            <person name="Yu S."/>
            <person name="Liu X."/>
            <person name="Zhang Y."/>
            <person name="Hong G."/>
            <person name="Han B."/>
            <person name="Choisne N."/>
            <person name="Demange N."/>
            <person name="Orjeda G."/>
            <person name="Samain S."/>
            <person name="Cattolico L."/>
            <person name="Pelletier E."/>
            <person name="Couloux A."/>
            <person name="Segurens B."/>
            <person name="Wincker P."/>
            <person name="D'Hont A."/>
            <person name="Scarpelli C."/>
            <person name="Weissenbach J."/>
            <person name="Salanoubat M."/>
            <person name="Quetier F."/>
            <person name="Yu Y."/>
            <person name="Kim H.R."/>
            <person name="Rambo T."/>
            <person name="Currie J."/>
            <person name="Collura K."/>
            <person name="Luo M."/>
            <person name="Yang T."/>
            <person name="Ammiraju J.S.S."/>
            <person name="Engler F."/>
            <person name="Soderlund C."/>
            <person name="Wing R.A."/>
            <person name="Palmer L.E."/>
            <person name="de la Bastide M."/>
            <person name="Spiegel L."/>
            <person name="Nascimento L."/>
            <person name="Zutavern T."/>
            <person name="O'Shaughnessy A."/>
            <person name="Dike S."/>
            <person name="Dedhia N."/>
            <person name="Preston R."/>
            <person name="Balija V."/>
            <person name="McCombie W.R."/>
            <person name="Chow T."/>
            <person name="Chen H."/>
            <person name="Chung M."/>
            <person name="Chen C."/>
            <person name="Shaw J."/>
            <person name="Wu H."/>
            <person name="Hsiao K."/>
            <person name="Chao Y."/>
            <person name="Chu M."/>
            <person name="Cheng C."/>
            <person name="Hour A."/>
            <person name="Lee P."/>
            <person name="Lin S."/>
            <person name="Lin Y."/>
            <person name="Liou J."/>
            <person name="Liu S."/>
            <person name="Hsing Y."/>
            <person name="Raghuvanshi S."/>
            <person name="Mohanty A."/>
            <person name="Bharti A.K."/>
            <person name="Gaur A."/>
            <person name="Gupta V."/>
            <person name="Kumar D."/>
            <person name="Ravi V."/>
            <person name="Vij S."/>
            <person name="Kapur A."/>
            <person name="Khurana P."/>
            <person name="Khurana P."/>
            <person name="Khurana J.P."/>
            <person name="Tyagi A.K."/>
            <person name="Gaikwad K."/>
            <person name="Singh A."/>
            <person name="Dalal V."/>
            <person name="Srivastava S."/>
            <person name="Dixit A."/>
            <person name="Pal A.K."/>
            <person name="Ghazi I.A."/>
            <person name="Yadav M."/>
            <person name="Pandit A."/>
            <person name="Bhargava A."/>
            <person name="Sureshbabu K."/>
            <person name="Batra K."/>
            <person name="Sharma T.R."/>
            <person name="Mohapatra T."/>
            <person name="Singh N.K."/>
            <person name="Messing J."/>
            <person name="Nelson A.B."/>
            <person name="Fuks G."/>
            <person name="Kavchok S."/>
            <person name="Keizer G."/>
            <person name="Linton E."/>
            <person name="Llaca V."/>
            <person name="Song R."/>
            <person name="Tanyolac B."/>
            <person name="Young S."/>
            <person name="Ho-Il K."/>
            <person name="Hahn J.H."/>
            <person name="Sangsakoo G."/>
            <person name="Vanavichit A."/>
            <person name="de Mattos Luiz.A.T."/>
            <person name="Zimmer P.D."/>
            <person name="Malone G."/>
            <person name="Dellagostin O."/>
            <person name="de Oliveira A.C."/>
            <person name="Bevan M."/>
            <person name="Bancroft I."/>
            <person name="Minx P."/>
            <person name="Cordum H."/>
            <person name="Wilson R."/>
            <person name="Cheng Z."/>
            <person name="Jin W."/>
            <person name="Jiang J."/>
            <person name="Leong S.A."/>
            <person name="Iwama H."/>
            <person name="Gojobori T."/>
            <person name="Itoh T."/>
            <person name="Niimura Y."/>
            <person name="Fujii Y."/>
            <person name="Habara T."/>
            <person name="Sakai H."/>
            <person name="Sato Y."/>
            <person name="Wilson G."/>
            <person name="Kumar K."/>
            <person name="McCouch S."/>
            <person name="Juretic N."/>
            <person name="Hoen D."/>
            <person name="Wright S."/>
            <person name="Bruskiewich R."/>
            <person name="Bureau T."/>
            <person name="Miyao A."/>
            <person name="Hirochika H."/>
            <person name="Nishikawa T."/>
            <person name="Kadowaki K."/>
            <person name="Sugiura M."/>
            <person name="Burr B."/>
            <person name="Sasaki T."/>
        </authorList>
    </citation>
    <scope>NUCLEOTIDE SEQUENCE [LARGE SCALE GENOMIC DNA]</scope>
    <source>
        <strain evidence="2">cv. Nipponbare</strain>
    </source>
</reference>
<reference evidence="1 2" key="2">
    <citation type="journal article" date="2013" name="Plant Cell Physiol.">
        <title>Rice Annotation Project Database (RAP-DB): an integrative and interactive database for rice genomics.</title>
        <authorList>
            <person name="Sakai H."/>
            <person name="Lee S.S."/>
            <person name="Tanaka T."/>
            <person name="Numa H."/>
            <person name="Kim J."/>
            <person name="Kawahara Y."/>
            <person name="Wakimoto H."/>
            <person name="Yang C.C."/>
            <person name="Iwamoto M."/>
            <person name="Abe T."/>
            <person name="Yamada Y."/>
            <person name="Muto A."/>
            <person name="Inokuchi H."/>
            <person name="Ikemura T."/>
            <person name="Matsumoto T."/>
            <person name="Sasaki T."/>
            <person name="Itoh T."/>
        </authorList>
    </citation>
    <scope>NUCLEOTIDE SEQUENCE [LARGE SCALE GENOMIC DNA]</scope>
    <source>
        <strain evidence="2">cv. Nipponbare</strain>
    </source>
</reference>
<proteinExistence type="predicted"/>
<protein>
    <submittedName>
        <fullName evidence="1">Os03g0407050 protein</fullName>
    </submittedName>
</protein>
<organism evidence="1 2">
    <name type="scientific">Oryza sativa subsp. japonica</name>
    <name type="common">Rice</name>
    <dbReference type="NCBI Taxonomy" id="39947"/>
    <lineage>
        <taxon>Eukaryota</taxon>
        <taxon>Viridiplantae</taxon>
        <taxon>Streptophyta</taxon>
        <taxon>Embryophyta</taxon>
        <taxon>Tracheophyta</taxon>
        <taxon>Spermatophyta</taxon>
        <taxon>Magnoliopsida</taxon>
        <taxon>Liliopsida</taxon>
        <taxon>Poales</taxon>
        <taxon>Poaceae</taxon>
        <taxon>BOP clade</taxon>
        <taxon>Oryzoideae</taxon>
        <taxon>Oryzeae</taxon>
        <taxon>Oryzinae</taxon>
        <taxon>Oryza</taxon>
        <taxon>Oryza sativa</taxon>
    </lineage>
</organism>
<reference evidence="1 2" key="3">
    <citation type="journal article" date="2013" name="Rice">
        <title>Improvement of the Oryza sativa Nipponbare reference genome using next generation sequence and optical map data.</title>
        <authorList>
            <person name="Kawahara Y."/>
            <person name="de la Bastide M."/>
            <person name="Hamilton J.P."/>
            <person name="Kanamori H."/>
            <person name="McCombie W.R."/>
            <person name="Ouyang S."/>
            <person name="Schwartz D.C."/>
            <person name="Tanaka T."/>
            <person name="Wu J."/>
            <person name="Zhou S."/>
            <person name="Childs K.L."/>
            <person name="Davidson R.M."/>
            <person name="Lin H."/>
            <person name="Quesada-Ocampo L."/>
            <person name="Vaillancourt B."/>
            <person name="Sakai H."/>
            <person name="Lee S.S."/>
            <person name="Kim J."/>
            <person name="Numa H."/>
            <person name="Itoh T."/>
            <person name="Buell C.R."/>
            <person name="Matsumoto T."/>
        </authorList>
    </citation>
    <scope>NUCLEOTIDE SEQUENCE [LARGE SCALE GENOMIC DNA]</scope>
    <source>
        <strain evidence="2">cv. Nipponbare</strain>
    </source>
</reference>
<dbReference type="Gramene" id="Os03t0407050-00">
    <property type="protein sequence ID" value="Os03t0407050-00"/>
    <property type="gene ID" value="Os03g0407050"/>
</dbReference>
<dbReference type="PaxDb" id="39947-A0A0P0VYK5"/>
<evidence type="ECO:0000313" key="2">
    <source>
        <dbReference type="Proteomes" id="UP000059680"/>
    </source>
</evidence>
<dbReference type="InParanoid" id="A0A0P0VYK5"/>
<name>A0A0P0VYK5_ORYSJ</name>
<keyword evidence="2" id="KW-1185">Reference proteome</keyword>